<sequence length="154" mass="18138">MEQQRKELWALNDFLKFERRLYQFAGIKFGREIKIKAVLYWLSFSGIVFVWYWIPILNAPLRLLPESIVFALPFAATYLLMDVGTENRPPIKFLKSAAAYHWRKGKRVTYYKGKELEQPKSYGFGGQLAARNFPVPKKKPNPSYQFRGYFTVDD</sequence>
<gene>
    <name evidence="2" type="ORF">Q3C12_33010</name>
</gene>
<organism evidence="2 3">
    <name type="scientific">Paenibacillus ehimensis</name>
    <dbReference type="NCBI Taxonomy" id="79264"/>
    <lineage>
        <taxon>Bacteria</taxon>
        <taxon>Bacillati</taxon>
        <taxon>Bacillota</taxon>
        <taxon>Bacilli</taxon>
        <taxon>Bacillales</taxon>
        <taxon>Paenibacillaceae</taxon>
        <taxon>Paenibacillus</taxon>
    </lineage>
</organism>
<dbReference type="RefSeq" id="WP_302881380.1">
    <property type="nucleotide sequence ID" value="NZ_JAUMKJ010000080.1"/>
</dbReference>
<protein>
    <recommendedName>
        <fullName evidence="4">TcpE family protein</fullName>
    </recommendedName>
</protein>
<reference evidence="2" key="1">
    <citation type="submission" date="2023-07" db="EMBL/GenBank/DDBJ databases">
        <authorList>
            <person name="Aktuganov G."/>
            <person name="Boyko T."/>
            <person name="Delegan Y."/>
            <person name="Galimzianova N."/>
            <person name="Gilvanova E."/>
            <person name="Korobov V."/>
            <person name="Kuzmina L."/>
            <person name="Melentiev A."/>
            <person name="Milman P."/>
            <person name="Ryabova A."/>
            <person name="Stupak E."/>
            <person name="Yasakov T."/>
            <person name="Zharikova N."/>
            <person name="Zhurenko E."/>
        </authorList>
    </citation>
    <scope>NUCLEOTIDE SEQUENCE</scope>
    <source>
        <strain evidence="2">IB-739</strain>
        <plasmid evidence="2">pLPM_part_1</plasmid>
    </source>
</reference>
<dbReference type="EMBL" id="JAUMKJ010000080">
    <property type="protein sequence ID" value="MDO3681819.1"/>
    <property type="molecule type" value="Genomic_DNA"/>
</dbReference>
<dbReference type="Proteomes" id="UP001168883">
    <property type="component" value="Unassembled WGS sequence"/>
</dbReference>
<evidence type="ECO:0000313" key="3">
    <source>
        <dbReference type="Proteomes" id="UP001168883"/>
    </source>
</evidence>
<evidence type="ECO:0000313" key="2">
    <source>
        <dbReference type="EMBL" id="MDO3681819.1"/>
    </source>
</evidence>
<feature type="transmembrane region" description="Helical" evidence="1">
    <location>
        <begin position="38"/>
        <end position="56"/>
    </location>
</feature>
<geneLocation type="plasmid" evidence="2">
    <name>pLPM_part_1</name>
</geneLocation>
<keyword evidence="1" id="KW-1133">Transmembrane helix</keyword>
<evidence type="ECO:0008006" key="4">
    <source>
        <dbReference type="Google" id="ProtNLM"/>
    </source>
</evidence>
<keyword evidence="1" id="KW-0472">Membrane</keyword>
<keyword evidence="3" id="KW-1185">Reference proteome</keyword>
<keyword evidence="2" id="KW-0614">Plasmid</keyword>
<comment type="caution">
    <text evidence="2">The sequence shown here is derived from an EMBL/GenBank/DDBJ whole genome shotgun (WGS) entry which is preliminary data.</text>
</comment>
<proteinExistence type="predicted"/>
<accession>A0ABT8VLF6</accession>
<evidence type="ECO:0000256" key="1">
    <source>
        <dbReference type="SAM" id="Phobius"/>
    </source>
</evidence>
<name>A0ABT8VLF6_9BACL</name>
<keyword evidence="1" id="KW-0812">Transmembrane</keyword>